<dbReference type="CDD" id="cd00086">
    <property type="entry name" value="homeodomain"/>
    <property type="match status" value="1"/>
</dbReference>
<dbReference type="InterPro" id="IPR001356">
    <property type="entry name" value="HD"/>
</dbReference>
<keyword evidence="6" id="KW-1185">Reference proteome</keyword>
<sequence>MSAFTNISSTTGNYSRPRLSQAPHDANYAELLHSMDAETAAIYASFSEPERDGARLIFQMKMAKLETPAPATTSPHSLIVSRSRPLDASTAPPAPYAPYTSSNPSPIRPHNHGPPHSESHAARPYVELDRNQIKYLALSGHITVEGPPNSYQTTVLTHVYSQITPYPSDAWRACIAIAIGRSASQVKNWFNNQRQRLSRDCPESHNTDLVEVDIGQRTMRLRRAAICPRCEVDREWSLSAFEAKLAAFIEAM</sequence>
<evidence type="ECO:0000313" key="6">
    <source>
        <dbReference type="Proteomes" id="UP000250043"/>
    </source>
</evidence>
<feature type="compositionally biased region" description="Polar residues" evidence="3">
    <location>
        <begin position="1"/>
        <end position="14"/>
    </location>
</feature>
<dbReference type="SMART" id="SM00389">
    <property type="entry name" value="HOX"/>
    <property type="match status" value="1"/>
</dbReference>
<feature type="domain" description="Homeobox" evidence="4">
    <location>
        <begin position="152"/>
        <end position="200"/>
    </location>
</feature>
<feature type="region of interest" description="Disordered" evidence="3">
    <location>
        <begin position="68"/>
        <end position="120"/>
    </location>
</feature>
<dbReference type="GO" id="GO:0005634">
    <property type="term" value="C:nucleus"/>
    <property type="evidence" value="ECO:0007669"/>
    <property type="project" value="UniProtKB-SubCell"/>
</dbReference>
<keyword evidence="1 2" id="KW-0539">Nucleus</keyword>
<proteinExistence type="predicted"/>
<feature type="region of interest" description="Disordered" evidence="3">
    <location>
        <begin position="1"/>
        <end position="20"/>
    </location>
</feature>
<evidence type="ECO:0000256" key="2">
    <source>
        <dbReference type="RuleBase" id="RU000682"/>
    </source>
</evidence>
<evidence type="ECO:0000256" key="3">
    <source>
        <dbReference type="SAM" id="MobiDB-lite"/>
    </source>
</evidence>
<evidence type="ECO:0000313" key="5">
    <source>
        <dbReference type="EMBL" id="OCH85294.1"/>
    </source>
</evidence>
<gene>
    <name evidence="5" type="ORF">OBBRIDRAFT_839063</name>
</gene>
<feature type="DNA-binding region" description="Homeobox" evidence="1">
    <location>
        <begin position="154"/>
        <end position="201"/>
    </location>
</feature>
<keyword evidence="1 2" id="KW-0238">DNA-binding</keyword>
<reference evidence="5 6" key="1">
    <citation type="submission" date="2016-07" db="EMBL/GenBank/DDBJ databases">
        <title>Draft genome of the white-rot fungus Obba rivulosa 3A-2.</title>
        <authorList>
            <consortium name="DOE Joint Genome Institute"/>
            <person name="Miettinen O."/>
            <person name="Riley R."/>
            <person name="Acob R."/>
            <person name="Barry K."/>
            <person name="Cullen D."/>
            <person name="De Vries R."/>
            <person name="Hainaut M."/>
            <person name="Hatakka A."/>
            <person name="Henrissat B."/>
            <person name="Hilden K."/>
            <person name="Kuo R."/>
            <person name="Labutti K."/>
            <person name="Lipzen A."/>
            <person name="Makela M.R."/>
            <person name="Sandor L."/>
            <person name="Spatafora J.W."/>
            <person name="Grigoriev I.V."/>
            <person name="Hibbett D.S."/>
        </authorList>
    </citation>
    <scope>NUCLEOTIDE SEQUENCE [LARGE SCALE GENOMIC DNA]</scope>
    <source>
        <strain evidence="5 6">3A-2</strain>
    </source>
</reference>
<dbReference type="GO" id="GO:0003677">
    <property type="term" value="F:DNA binding"/>
    <property type="evidence" value="ECO:0007669"/>
    <property type="project" value="UniProtKB-UniRule"/>
</dbReference>
<evidence type="ECO:0000256" key="1">
    <source>
        <dbReference type="PROSITE-ProRule" id="PRU00108"/>
    </source>
</evidence>
<dbReference type="AlphaFoldDB" id="A0A8E2AL11"/>
<dbReference type="SUPFAM" id="SSF46689">
    <property type="entry name" value="Homeodomain-like"/>
    <property type="match status" value="1"/>
</dbReference>
<dbReference type="OrthoDB" id="2963517at2759"/>
<protein>
    <recommendedName>
        <fullName evidence="4">Homeobox domain-containing protein</fullName>
    </recommendedName>
</protein>
<dbReference type="Pfam" id="PF00046">
    <property type="entry name" value="Homeodomain"/>
    <property type="match status" value="1"/>
</dbReference>
<dbReference type="EMBL" id="KV722594">
    <property type="protein sequence ID" value="OCH85294.1"/>
    <property type="molecule type" value="Genomic_DNA"/>
</dbReference>
<dbReference type="Gene3D" id="1.10.10.60">
    <property type="entry name" value="Homeodomain-like"/>
    <property type="match status" value="1"/>
</dbReference>
<dbReference type="Proteomes" id="UP000250043">
    <property type="component" value="Unassembled WGS sequence"/>
</dbReference>
<name>A0A8E2AL11_9APHY</name>
<dbReference type="InterPro" id="IPR009057">
    <property type="entry name" value="Homeodomain-like_sf"/>
</dbReference>
<comment type="subcellular location">
    <subcellularLocation>
        <location evidence="1 2">Nucleus</location>
    </subcellularLocation>
</comment>
<dbReference type="PROSITE" id="PS50071">
    <property type="entry name" value="HOMEOBOX_2"/>
    <property type="match status" value="1"/>
</dbReference>
<accession>A0A8E2AL11</accession>
<organism evidence="5 6">
    <name type="scientific">Obba rivulosa</name>
    <dbReference type="NCBI Taxonomy" id="1052685"/>
    <lineage>
        <taxon>Eukaryota</taxon>
        <taxon>Fungi</taxon>
        <taxon>Dikarya</taxon>
        <taxon>Basidiomycota</taxon>
        <taxon>Agaricomycotina</taxon>
        <taxon>Agaricomycetes</taxon>
        <taxon>Polyporales</taxon>
        <taxon>Gelatoporiaceae</taxon>
        <taxon>Obba</taxon>
    </lineage>
</organism>
<keyword evidence="1 2" id="KW-0371">Homeobox</keyword>
<evidence type="ECO:0000259" key="4">
    <source>
        <dbReference type="PROSITE" id="PS50071"/>
    </source>
</evidence>